<dbReference type="AlphaFoldDB" id="A0AAN8PHN3"/>
<evidence type="ECO:0000313" key="2">
    <source>
        <dbReference type="Proteomes" id="UP001347796"/>
    </source>
</evidence>
<dbReference type="EMBL" id="JAZGQO010000010">
    <property type="protein sequence ID" value="KAK6175228.1"/>
    <property type="molecule type" value="Genomic_DNA"/>
</dbReference>
<gene>
    <name evidence="1" type="ORF">SNE40_013735</name>
</gene>
<name>A0AAN8PHN3_PATCE</name>
<reference evidence="1 2" key="1">
    <citation type="submission" date="2024-01" db="EMBL/GenBank/DDBJ databases">
        <title>The genome of the rayed Mediterranean limpet Patella caerulea (Linnaeus, 1758).</title>
        <authorList>
            <person name="Anh-Thu Weber A."/>
            <person name="Halstead-Nussloch G."/>
        </authorList>
    </citation>
    <scope>NUCLEOTIDE SEQUENCE [LARGE SCALE GENOMIC DNA]</scope>
    <source>
        <strain evidence="1">AATW-2023a</strain>
        <tissue evidence="1">Whole specimen</tissue>
    </source>
</reference>
<comment type="caution">
    <text evidence="1">The sequence shown here is derived from an EMBL/GenBank/DDBJ whole genome shotgun (WGS) entry which is preliminary data.</text>
</comment>
<evidence type="ECO:0008006" key="3">
    <source>
        <dbReference type="Google" id="ProtNLM"/>
    </source>
</evidence>
<dbReference type="Proteomes" id="UP001347796">
    <property type="component" value="Unassembled WGS sequence"/>
</dbReference>
<protein>
    <recommendedName>
        <fullName evidence="3">Nuclease HARBI1</fullName>
    </recommendedName>
</protein>
<keyword evidence="2" id="KW-1185">Reference proteome</keyword>
<sequence>MAVRVRRLREFKTRRDFLVEYKNDELIRRYRMDMGGIVFVTDLVRHLLTSPPKRNFSIDAEMKIAITLRFLATGKMQLCSGDDFGVSQLTVSRVVVETLDVLSDPHIVQRFVSMPISQQETQRHKRQFHALAGFPGVIDGTHVRILAPSQDEAEFVNRKNYHPINTEL</sequence>
<proteinExistence type="predicted"/>
<evidence type="ECO:0000313" key="1">
    <source>
        <dbReference type="EMBL" id="KAK6175228.1"/>
    </source>
</evidence>
<accession>A0AAN8PHN3</accession>
<organism evidence="1 2">
    <name type="scientific">Patella caerulea</name>
    <name type="common">Rayed Mediterranean limpet</name>
    <dbReference type="NCBI Taxonomy" id="87958"/>
    <lineage>
        <taxon>Eukaryota</taxon>
        <taxon>Metazoa</taxon>
        <taxon>Spiralia</taxon>
        <taxon>Lophotrochozoa</taxon>
        <taxon>Mollusca</taxon>
        <taxon>Gastropoda</taxon>
        <taxon>Patellogastropoda</taxon>
        <taxon>Patelloidea</taxon>
        <taxon>Patellidae</taxon>
        <taxon>Patella</taxon>
    </lineage>
</organism>